<dbReference type="Pfam" id="PF18374">
    <property type="entry name" value="Enolase_like_N"/>
    <property type="match status" value="1"/>
</dbReference>
<comment type="function">
    <text evidence="4">Converts 2-succinyl-6-hydroxy-2,4-cyclohexadiene-1-carboxylate (SHCHC) to 2-succinylbenzoate (OSB).</text>
</comment>
<dbReference type="EC" id="4.2.1.113" evidence="4"/>
<comment type="cofactor">
    <cofactor evidence="4">
        <name>a divalent metal cation</name>
        <dbReference type="ChEBI" id="CHEBI:60240"/>
    </cofactor>
</comment>
<comment type="caution">
    <text evidence="6">The sequence shown here is derived from an EMBL/GenBank/DDBJ whole genome shotgun (WGS) entry which is preliminary data.</text>
</comment>
<comment type="pathway">
    <text evidence="4">Quinol/quinone metabolism; menaquinone biosynthesis.</text>
</comment>
<evidence type="ECO:0000313" key="7">
    <source>
        <dbReference type="Proteomes" id="UP001597338"/>
    </source>
</evidence>
<dbReference type="PANTHER" id="PTHR48073:SF2">
    <property type="entry name" value="O-SUCCINYLBENZOATE SYNTHASE"/>
    <property type="match status" value="1"/>
</dbReference>
<dbReference type="InterPro" id="IPR013342">
    <property type="entry name" value="Mandelate_racemase_C"/>
</dbReference>
<proteinExistence type="inferred from homology"/>
<feature type="domain" description="Mandelate racemase/muconate lactonizing enzyme C-terminal" evidence="5">
    <location>
        <begin position="83"/>
        <end position="185"/>
    </location>
</feature>
<evidence type="ECO:0000256" key="3">
    <source>
        <dbReference type="ARBA" id="ARBA00023239"/>
    </source>
</evidence>
<keyword evidence="4" id="KW-0474">Menaquinone biosynthesis</keyword>
<comment type="catalytic activity">
    <reaction evidence="4">
        <text>(1R,6R)-6-hydroxy-2-succinyl-cyclohexa-2,4-diene-1-carboxylate = 2-succinylbenzoate + H2O</text>
        <dbReference type="Rhea" id="RHEA:10196"/>
        <dbReference type="ChEBI" id="CHEBI:15377"/>
        <dbReference type="ChEBI" id="CHEBI:18325"/>
        <dbReference type="ChEBI" id="CHEBI:58689"/>
        <dbReference type="EC" id="4.2.1.113"/>
    </reaction>
</comment>
<dbReference type="Proteomes" id="UP001597338">
    <property type="component" value="Unassembled WGS sequence"/>
</dbReference>
<evidence type="ECO:0000256" key="1">
    <source>
        <dbReference type="ARBA" id="ARBA00022723"/>
    </source>
</evidence>
<evidence type="ECO:0000259" key="5">
    <source>
        <dbReference type="SMART" id="SM00922"/>
    </source>
</evidence>
<dbReference type="Pfam" id="PF13378">
    <property type="entry name" value="MR_MLE_C"/>
    <property type="match status" value="1"/>
</dbReference>
<name>A0ABW4V8V8_9MICO</name>
<dbReference type="CDD" id="cd03320">
    <property type="entry name" value="OSBS"/>
    <property type="match status" value="1"/>
</dbReference>
<comment type="pathway">
    <text evidence="4">Quinol/quinone metabolism; 1,4-dihydroxy-2-naphthoate biosynthesis; 1,4-dihydroxy-2-naphthoate from chorismate: step 4/7.</text>
</comment>
<dbReference type="SUPFAM" id="SSF51604">
    <property type="entry name" value="Enolase C-terminal domain-like"/>
    <property type="match status" value="1"/>
</dbReference>
<dbReference type="InterPro" id="IPR010196">
    <property type="entry name" value="OSB_synthase_MenC1"/>
</dbReference>
<evidence type="ECO:0000256" key="4">
    <source>
        <dbReference type="HAMAP-Rule" id="MF_00470"/>
    </source>
</evidence>
<dbReference type="GO" id="GO:0043748">
    <property type="term" value="F:O-succinylbenzoate synthase activity"/>
    <property type="evidence" value="ECO:0007669"/>
    <property type="project" value="UniProtKB-EC"/>
</dbReference>
<feature type="active site" description="Proton donor" evidence="4">
    <location>
        <position position="102"/>
    </location>
</feature>
<dbReference type="SMART" id="SM00922">
    <property type="entry name" value="MR_MLE"/>
    <property type="match status" value="1"/>
</dbReference>
<protein>
    <recommendedName>
        <fullName evidence="4">o-succinylbenzoate synthase</fullName>
        <shortName evidence="4">OSB synthase</shortName>
        <shortName evidence="4">OSBS</shortName>
        <ecNumber evidence="4">4.2.1.113</ecNumber>
    </recommendedName>
    <alternativeName>
        <fullName evidence="4">4-(2'-carboxyphenyl)-4-oxybutyric acid synthase</fullName>
    </alternativeName>
    <alternativeName>
        <fullName evidence="4">o-succinylbenzoic acid synthase</fullName>
    </alternativeName>
</protein>
<dbReference type="InterPro" id="IPR036849">
    <property type="entry name" value="Enolase-like_C_sf"/>
</dbReference>
<comment type="similarity">
    <text evidence="4">Belongs to the mandelate racemase/muconate lactonizing enzyme family. MenC type 1 subfamily.</text>
</comment>
<accession>A0ABW4V8V8</accession>
<feature type="binding site" evidence="4">
    <location>
        <position position="189"/>
    </location>
    <ligand>
        <name>Mg(2+)</name>
        <dbReference type="ChEBI" id="CHEBI:18420"/>
    </ligand>
</feature>
<dbReference type="PANTHER" id="PTHR48073">
    <property type="entry name" value="O-SUCCINYLBENZOATE SYNTHASE-RELATED"/>
    <property type="match status" value="1"/>
</dbReference>
<dbReference type="RefSeq" id="WP_377198489.1">
    <property type="nucleotide sequence ID" value="NZ_JBHUHF010000001.1"/>
</dbReference>
<dbReference type="NCBIfam" id="NF002782">
    <property type="entry name" value="PRK02901.1"/>
    <property type="match status" value="1"/>
</dbReference>
<keyword evidence="1 4" id="KW-0479">Metal-binding</keyword>
<keyword evidence="3 4" id="KW-0456">Lyase</keyword>
<feature type="binding site" evidence="4">
    <location>
        <position position="138"/>
    </location>
    <ligand>
        <name>Mg(2+)</name>
        <dbReference type="ChEBI" id="CHEBI:18420"/>
    </ligand>
</feature>
<keyword evidence="2 4" id="KW-0460">Magnesium</keyword>
<evidence type="ECO:0000256" key="2">
    <source>
        <dbReference type="ARBA" id="ARBA00022842"/>
    </source>
</evidence>
<keyword evidence="7" id="KW-1185">Reference proteome</keyword>
<feature type="binding site" evidence="4">
    <location>
        <position position="166"/>
    </location>
    <ligand>
        <name>Mg(2+)</name>
        <dbReference type="ChEBI" id="CHEBI:18420"/>
    </ligand>
</feature>
<sequence>MLLIGEPVVWSTPLRTRFRGIDVRDGVLLHGDAGWGELSPFWDYDDEESSTWLRAAHEAAHVGWPEPVRRSVPVNVTVPAVGPERARAIVLASGGCRTAKVKVAQRGPDGTLEPVAAEVERVAAVRDALGPDGAIRVDANAAWTPSEALAHLAEIDRAAGGLEYVEQPCASVEELAIVRRKQHVPVAADESIRRASDPMRVVRQEAADIVVLKVQPLGGVRACLDLAEQVGLPVVVSSALESSVGLAAGVALAAALPELPYACGLATSQLLAHDVVTEPLLPVDGALPVRRPEPSPEALAAAEADAPTTERWLARYHRLTRILEDA</sequence>
<dbReference type="SFLD" id="SFLDG00180">
    <property type="entry name" value="muconate_cycloisomerase"/>
    <property type="match status" value="1"/>
</dbReference>
<evidence type="ECO:0000313" key="6">
    <source>
        <dbReference type="EMBL" id="MFD2026677.1"/>
    </source>
</evidence>
<feature type="active site" description="Proton acceptor" evidence="4">
    <location>
        <position position="213"/>
    </location>
</feature>
<organism evidence="6 7">
    <name type="scientific">Promicromonospora aerolata</name>
    <dbReference type="NCBI Taxonomy" id="195749"/>
    <lineage>
        <taxon>Bacteria</taxon>
        <taxon>Bacillati</taxon>
        <taxon>Actinomycetota</taxon>
        <taxon>Actinomycetes</taxon>
        <taxon>Micrococcales</taxon>
        <taxon>Promicromonosporaceae</taxon>
        <taxon>Promicromonospora</taxon>
    </lineage>
</organism>
<dbReference type="EMBL" id="JBHUHF010000001">
    <property type="protein sequence ID" value="MFD2026677.1"/>
    <property type="molecule type" value="Genomic_DNA"/>
</dbReference>
<reference evidence="7" key="1">
    <citation type="journal article" date="2019" name="Int. J. Syst. Evol. Microbiol.">
        <title>The Global Catalogue of Microorganisms (GCM) 10K type strain sequencing project: providing services to taxonomists for standard genome sequencing and annotation.</title>
        <authorList>
            <consortium name="The Broad Institute Genomics Platform"/>
            <consortium name="The Broad Institute Genome Sequencing Center for Infectious Disease"/>
            <person name="Wu L."/>
            <person name="Ma J."/>
        </authorList>
    </citation>
    <scope>NUCLEOTIDE SEQUENCE [LARGE SCALE GENOMIC DNA]</scope>
    <source>
        <strain evidence="7">CCM 7043</strain>
    </source>
</reference>
<dbReference type="SFLD" id="SFLDS00001">
    <property type="entry name" value="Enolase"/>
    <property type="match status" value="1"/>
</dbReference>
<dbReference type="HAMAP" id="MF_00470">
    <property type="entry name" value="MenC_1"/>
    <property type="match status" value="1"/>
</dbReference>
<dbReference type="InterPro" id="IPR029065">
    <property type="entry name" value="Enolase_C-like"/>
</dbReference>
<gene>
    <name evidence="4" type="primary">menC</name>
    <name evidence="6" type="ORF">ACFSL2_14270</name>
</gene>
<dbReference type="SFLD" id="SFLDF00009">
    <property type="entry name" value="o-succinylbenzoate_synthase"/>
    <property type="match status" value="1"/>
</dbReference>
<dbReference type="Gene3D" id="3.20.20.120">
    <property type="entry name" value="Enolase-like C-terminal domain"/>
    <property type="match status" value="1"/>
</dbReference>